<dbReference type="EMBL" id="QKKF02023202">
    <property type="protein sequence ID" value="RZF37841.1"/>
    <property type="molecule type" value="Genomic_DNA"/>
</dbReference>
<comment type="caution">
    <text evidence="1">The sequence shown here is derived from an EMBL/GenBank/DDBJ whole genome shotgun (WGS) entry which is preliminary data.</text>
</comment>
<proteinExistence type="predicted"/>
<sequence>MNFQHPYPKLQSRLHLQLKRNVMKSLKNQNQIEGKKQINVMEHPKNQNLMKVKKQINVIEQSDESKAVEKCDKIAEISEPVPILKCDGKGSPAKKCTFSDRPPLVHALSESYNDGAEKDAYYIEA</sequence>
<evidence type="ECO:0000313" key="1">
    <source>
        <dbReference type="EMBL" id="RZF37841.1"/>
    </source>
</evidence>
<name>A0A482WXE8_LAOST</name>
<evidence type="ECO:0000313" key="2">
    <source>
        <dbReference type="Proteomes" id="UP000291343"/>
    </source>
</evidence>
<gene>
    <name evidence="1" type="ORF">LSTR_LSTR017507</name>
</gene>
<dbReference type="AlphaFoldDB" id="A0A482WXE8"/>
<dbReference type="InParanoid" id="A0A482WXE8"/>
<reference evidence="1 2" key="1">
    <citation type="journal article" date="2017" name="Gigascience">
        <title>Genome sequence of the small brown planthopper, Laodelphax striatellus.</title>
        <authorList>
            <person name="Zhu J."/>
            <person name="Jiang F."/>
            <person name="Wang X."/>
            <person name="Yang P."/>
            <person name="Bao Y."/>
            <person name="Zhao W."/>
            <person name="Wang W."/>
            <person name="Lu H."/>
            <person name="Wang Q."/>
            <person name="Cui N."/>
            <person name="Li J."/>
            <person name="Chen X."/>
            <person name="Luo L."/>
            <person name="Yu J."/>
            <person name="Kang L."/>
            <person name="Cui F."/>
        </authorList>
    </citation>
    <scope>NUCLEOTIDE SEQUENCE [LARGE SCALE GENOMIC DNA]</scope>
    <source>
        <strain evidence="1">Lst14</strain>
    </source>
</reference>
<accession>A0A482WXE8</accession>
<dbReference type="Proteomes" id="UP000291343">
    <property type="component" value="Unassembled WGS sequence"/>
</dbReference>
<protein>
    <submittedName>
        <fullName evidence="1">Uncharacterized protein</fullName>
    </submittedName>
</protein>
<keyword evidence="2" id="KW-1185">Reference proteome</keyword>
<organism evidence="1 2">
    <name type="scientific">Laodelphax striatellus</name>
    <name type="common">Small brown planthopper</name>
    <name type="synonym">Delphax striatella</name>
    <dbReference type="NCBI Taxonomy" id="195883"/>
    <lineage>
        <taxon>Eukaryota</taxon>
        <taxon>Metazoa</taxon>
        <taxon>Ecdysozoa</taxon>
        <taxon>Arthropoda</taxon>
        <taxon>Hexapoda</taxon>
        <taxon>Insecta</taxon>
        <taxon>Pterygota</taxon>
        <taxon>Neoptera</taxon>
        <taxon>Paraneoptera</taxon>
        <taxon>Hemiptera</taxon>
        <taxon>Auchenorrhyncha</taxon>
        <taxon>Fulgoroidea</taxon>
        <taxon>Delphacidae</taxon>
        <taxon>Criomorphinae</taxon>
        <taxon>Laodelphax</taxon>
    </lineage>
</organism>